<keyword evidence="10 19" id="KW-0479">Metal-binding</keyword>
<evidence type="ECO:0000313" key="22">
    <source>
        <dbReference type="Proteomes" id="UP000015462"/>
    </source>
</evidence>
<keyword evidence="11" id="KW-0732">Signal</keyword>
<dbReference type="Gene3D" id="2.40.230.10">
    <property type="entry name" value="Phospholipase A1"/>
    <property type="match status" value="1"/>
</dbReference>
<comment type="caution">
    <text evidence="21">The sequence shown here is derived from an EMBL/GenBank/DDBJ whole genome shotgun (WGS) entry which is preliminary data.</text>
</comment>
<evidence type="ECO:0000256" key="20">
    <source>
        <dbReference type="RuleBase" id="RU366027"/>
    </source>
</evidence>
<evidence type="ECO:0000256" key="16">
    <source>
        <dbReference type="ARBA" id="ARBA00023136"/>
    </source>
</evidence>
<evidence type="ECO:0000256" key="12">
    <source>
        <dbReference type="ARBA" id="ARBA00022801"/>
    </source>
</evidence>
<dbReference type="GO" id="GO:0008970">
    <property type="term" value="F:phospholipase A1 activity"/>
    <property type="evidence" value="ECO:0007669"/>
    <property type="project" value="UniProtKB-EC"/>
</dbReference>
<comment type="function">
    <text evidence="20">Hydrolysis of phosphatidylcholine with phospholipase A2 (EC 3.1.1.4) and phospholipase A1 (EC 3.1.1.32) activities.</text>
</comment>
<comment type="similarity">
    <text evidence="3 20">Belongs to the phospholipase A1 family.</text>
</comment>
<evidence type="ECO:0000256" key="8">
    <source>
        <dbReference type="ARBA" id="ARBA00022452"/>
    </source>
</evidence>
<evidence type="ECO:0000256" key="3">
    <source>
        <dbReference type="ARBA" id="ARBA00010525"/>
    </source>
</evidence>
<evidence type="ECO:0000256" key="13">
    <source>
        <dbReference type="ARBA" id="ARBA00022837"/>
    </source>
</evidence>
<dbReference type="PANTHER" id="PTHR40457">
    <property type="entry name" value="PHOSPHOLIPASE A1"/>
    <property type="match status" value="1"/>
</dbReference>
<keyword evidence="17 20" id="KW-0998">Cell outer membrane</keyword>
<accession>A0AB33Z019</accession>
<dbReference type="PRINTS" id="PR01486">
    <property type="entry name" value="PHPHLIPASEA1"/>
</dbReference>
<evidence type="ECO:0000256" key="14">
    <source>
        <dbReference type="ARBA" id="ARBA00022963"/>
    </source>
</evidence>
<name>A0AB33Z019_9GAMM</name>
<dbReference type="InterPro" id="IPR036541">
    <property type="entry name" value="PLipase_A1_sf"/>
</dbReference>
<comment type="catalytic activity">
    <reaction evidence="1 20">
        <text>a 1,2-diacyl-sn-glycero-3-phosphocholine + H2O = a 2-acyl-sn-glycero-3-phosphocholine + a fatty acid + H(+)</text>
        <dbReference type="Rhea" id="RHEA:18689"/>
        <dbReference type="ChEBI" id="CHEBI:15377"/>
        <dbReference type="ChEBI" id="CHEBI:15378"/>
        <dbReference type="ChEBI" id="CHEBI:28868"/>
        <dbReference type="ChEBI" id="CHEBI:57643"/>
        <dbReference type="ChEBI" id="CHEBI:57875"/>
        <dbReference type="EC" id="3.1.1.32"/>
    </reaction>
</comment>
<dbReference type="EC" id="3.1.1.4" evidence="6 20"/>
<keyword evidence="12 20" id="KW-0378">Hydrolase</keyword>
<evidence type="ECO:0000256" key="18">
    <source>
        <dbReference type="PIRSR" id="PIRSR603187-1"/>
    </source>
</evidence>
<evidence type="ECO:0000256" key="2">
    <source>
        <dbReference type="ARBA" id="ARBA00001604"/>
    </source>
</evidence>
<evidence type="ECO:0000313" key="21">
    <source>
        <dbReference type="EMBL" id="EPD12535.1"/>
    </source>
</evidence>
<dbReference type="GO" id="GO:0009279">
    <property type="term" value="C:cell outer membrane"/>
    <property type="evidence" value="ECO:0007669"/>
    <property type="project" value="UniProtKB-SubCell"/>
</dbReference>
<gene>
    <name evidence="21" type="ORF">L196_09564</name>
</gene>
<sequence length="286" mass="33195">MTVGELKQQCQDTMASEEEHFSALKRRQLQEKTASWNAFSLLPHKPNYIIASYNTSDPSTTPFEAAYPDVNPDLQHLETKFQISMKLPIARNLIFGQGDLYAAYTNRSFWQQFNKTHSSPFRDTNHEAETWLSFDTDYTILGFRNSAILTGFTHQSNGQSGLLSRSWNRLYTDFILEKGDIYLSFKPWYRIPESESQDDNHDIDDFLGHFELRGVYKKQQHSFSLLFRNNLKTSSNKGAIELGWSFPIHNNVRGYVQWFNGYGESLLDYNNHTNSLGFGIQLNDWL</sequence>
<evidence type="ECO:0000256" key="7">
    <source>
        <dbReference type="ARBA" id="ARBA00021726"/>
    </source>
</evidence>
<evidence type="ECO:0000256" key="10">
    <source>
        <dbReference type="ARBA" id="ARBA00022723"/>
    </source>
</evidence>
<protein>
    <recommendedName>
        <fullName evidence="7 20">Phospholipase A1</fullName>
        <ecNumber evidence="5 20">3.1.1.32</ecNumber>
        <ecNumber evidence="6 20">3.1.1.4</ecNumber>
    </recommendedName>
    <alternativeName>
        <fullName evidence="20">Phosphatidylcholine 1-acylhydrolase</fullName>
    </alternativeName>
</protein>
<dbReference type="GO" id="GO:0004623">
    <property type="term" value="F:phospholipase A2 activity"/>
    <property type="evidence" value="ECO:0007669"/>
    <property type="project" value="UniProtKB-EC"/>
</dbReference>
<evidence type="ECO:0000256" key="5">
    <source>
        <dbReference type="ARBA" id="ARBA00013179"/>
    </source>
</evidence>
<evidence type="ECO:0000256" key="19">
    <source>
        <dbReference type="PIRSR" id="PIRSR603187-2"/>
    </source>
</evidence>
<evidence type="ECO:0000256" key="4">
    <source>
        <dbReference type="ARBA" id="ARBA00011702"/>
    </source>
</evidence>
<organism evidence="21 22">
    <name type="scientific">Cycloclasticus pugetii</name>
    <dbReference type="NCBI Taxonomy" id="34068"/>
    <lineage>
        <taxon>Bacteria</taxon>
        <taxon>Pseudomonadati</taxon>
        <taxon>Pseudomonadota</taxon>
        <taxon>Gammaproteobacteria</taxon>
        <taxon>Thiotrichales</taxon>
        <taxon>Piscirickettsiaceae</taxon>
        <taxon>Cycloclasticus</taxon>
    </lineage>
</organism>
<evidence type="ECO:0000256" key="11">
    <source>
        <dbReference type="ARBA" id="ARBA00022729"/>
    </source>
</evidence>
<evidence type="ECO:0000256" key="17">
    <source>
        <dbReference type="ARBA" id="ARBA00023237"/>
    </source>
</evidence>
<keyword evidence="16" id="KW-0472">Membrane</keyword>
<dbReference type="SUPFAM" id="SSF56931">
    <property type="entry name" value="Outer membrane phospholipase A (OMPLA)"/>
    <property type="match status" value="1"/>
</dbReference>
<keyword evidence="22" id="KW-1185">Reference proteome</keyword>
<dbReference type="GO" id="GO:0005509">
    <property type="term" value="F:calcium ion binding"/>
    <property type="evidence" value="ECO:0007669"/>
    <property type="project" value="TreeGrafter"/>
</dbReference>
<dbReference type="EMBL" id="ASHL01000009">
    <property type="protein sequence ID" value="EPD12535.1"/>
    <property type="molecule type" value="Genomic_DNA"/>
</dbReference>
<evidence type="ECO:0000256" key="6">
    <source>
        <dbReference type="ARBA" id="ARBA00013278"/>
    </source>
</evidence>
<comment type="catalytic activity">
    <reaction evidence="2 20">
        <text>a 1,2-diacyl-sn-glycero-3-phosphocholine + H2O = a 1-acyl-sn-glycero-3-phosphocholine + a fatty acid + H(+)</text>
        <dbReference type="Rhea" id="RHEA:15801"/>
        <dbReference type="ChEBI" id="CHEBI:15377"/>
        <dbReference type="ChEBI" id="CHEBI:15378"/>
        <dbReference type="ChEBI" id="CHEBI:28868"/>
        <dbReference type="ChEBI" id="CHEBI:57643"/>
        <dbReference type="ChEBI" id="CHEBI:58168"/>
        <dbReference type="EC" id="3.1.1.4"/>
    </reaction>
</comment>
<reference evidence="21 22" key="1">
    <citation type="journal article" date="2013" name="Genome Announc.">
        <title>Genome Sequence of the Pyrene- and Fluoranthene-Degrading Bacterium Cycloclasticus sp. Strain PY97M.</title>
        <authorList>
            <person name="Cui Z."/>
            <person name="Xu G."/>
            <person name="Li Q."/>
            <person name="Gao W."/>
            <person name="Zheng L."/>
        </authorList>
    </citation>
    <scope>NUCLEOTIDE SEQUENCE [LARGE SCALE GENOMIC DNA]</scope>
    <source>
        <strain evidence="21 22">PY97M</strain>
    </source>
</reference>
<dbReference type="InterPro" id="IPR003187">
    <property type="entry name" value="PLipase_A1"/>
</dbReference>
<comment type="cofactor">
    <cofactor evidence="20">
        <name>Ca(2+)</name>
        <dbReference type="ChEBI" id="CHEBI:29108"/>
    </cofactor>
    <text evidence="20">Binds 1 Ca(2+) ion per monomer. In the dimeric form the Ca(2+) is bound by different amino acids with binding of each Ca(2+) shared with ligands coming from each monomer. The Ca(2+) ion may have a role in catalysis.</text>
</comment>
<dbReference type="PANTHER" id="PTHR40457:SF1">
    <property type="entry name" value="PHOSPHOLIPASE A1"/>
    <property type="match status" value="1"/>
</dbReference>
<dbReference type="GO" id="GO:0016042">
    <property type="term" value="P:lipid catabolic process"/>
    <property type="evidence" value="ECO:0007669"/>
    <property type="project" value="UniProtKB-KW"/>
</dbReference>
<evidence type="ECO:0000256" key="9">
    <source>
        <dbReference type="ARBA" id="ARBA00022692"/>
    </source>
</evidence>
<keyword evidence="15 20" id="KW-0443">Lipid metabolism</keyword>
<keyword evidence="13 19" id="KW-0106">Calcium</keyword>
<keyword evidence="14 20" id="KW-0442">Lipid degradation</keyword>
<dbReference type="Pfam" id="PF02253">
    <property type="entry name" value="PLA1"/>
    <property type="match status" value="1"/>
</dbReference>
<dbReference type="Proteomes" id="UP000015462">
    <property type="component" value="Unassembled WGS sequence"/>
</dbReference>
<keyword evidence="9" id="KW-0812">Transmembrane</keyword>
<comment type="subunit">
    <text evidence="4 20">Homodimer; dimerization is reversible, and the dimeric form is the active one.</text>
</comment>
<comment type="subcellular location">
    <subcellularLocation>
        <location evidence="20">Cell outer membrane</location>
        <topology evidence="20">Multi-pass membrane protein</topology>
    </subcellularLocation>
    <text evidence="20">One of the very few enzymes located there.</text>
</comment>
<feature type="binding site" description="in dimeric form" evidence="19">
    <location>
        <position position="164"/>
    </location>
    <ligand>
        <name>Ca(2+)</name>
        <dbReference type="ChEBI" id="CHEBI:29108"/>
        <label>1</label>
    </ligand>
</feature>
<dbReference type="CDD" id="cd00541">
    <property type="entry name" value="OMPLA"/>
    <property type="match status" value="1"/>
</dbReference>
<dbReference type="EC" id="3.1.1.32" evidence="5 20"/>
<proteinExistence type="inferred from homology"/>
<feature type="active site" description="Proton acceptor" evidence="18">
    <location>
        <position position="154"/>
    </location>
</feature>
<feature type="active site" description="Nucleophile" evidence="18">
    <location>
        <position position="156"/>
    </location>
</feature>
<evidence type="ECO:0000256" key="15">
    <source>
        <dbReference type="ARBA" id="ARBA00023098"/>
    </source>
</evidence>
<keyword evidence="8" id="KW-1134">Transmembrane beta strand</keyword>
<dbReference type="AlphaFoldDB" id="A0AB33Z019"/>
<feature type="binding site" description="in dimeric form" evidence="19">
    <location>
        <position position="199"/>
    </location>
    <ligand>
        <name>Ca(2+)</name>
        <dbReference type="ChEBI" id="CHEBI:29108"/>
        <label>1</label>
    </ligand>
</feature>
<feature type="binding site" description="in dimeric form" evidence="19">
    <location>
        <position position="118"/>
    </location>
    <ligand>
        <name>Ca(2+)</name>
        <dbReference type="ChEBI" id="CHEBI:29108"/>
        <label>1</label>
    </ligand>
</feature>
<evidence type="ECO:0000256" key="1">
    <source>
        <dbReference type="ARBA" id="ARBA00000111"/>
    </source>
</evidence>